<evidence type="ECO:0000256" key="1">
    <source>
        <dbReference type="SAM" id="SignalP"/>
    </source>
</evidence>
<reference evidence="2 3" key="1">
    <citation type="submission" date="2019-06" db="EMBL/GenBank/DDBJ databases">
        <title>Sequencing the genomes of 1000 actinobacteria strains.</title>
        <authorList>
            <person name="Klenk H.-P."/>
        </authorList>
    </citation>
    <scope>NUCLEOTIDE SEQUENCE [LARGE SCALE GENOMIC DNA]</scope>
    <source>
        <strain evidence="2 3">DSM 18082</strain>
    </source>
</reference>
<accession>A0A542ZI38</accession>
<dbReference type="Gene3D" id="2.60.40.10">
    <property type="entry name" value="Immunoglobulins"/>
    <property type="match status" value="1"/>
</dbReference>
<sequence length="161" mass="16451">MPGTVREDDGGLTRRPYGASMRATPVLVALALTGATAALAAPAEAATGYRVKVTCSVPSSQPERQLAPNSCFNYLPDGTQTFTAKVTNSSGKAVAGAVVQWSDNASNAAFRSRNNPCTTGKNGTCSDEIVVTKPKASEKITVTATSNGASGTGYLSFRTGG</sequence>
<dbReference type="AlphaFoldDB" id="A0A542ZI38"/>
<evidence type="ECO:0000313" key="3">
    <source>
        <dbReference type="Proteomes" id="UP000319514"/>
    </source>
</evidence>
<dbReference type="InterPro" id="IPR008964">
    <property type="entry name" value="Invasin/intimin_cell_adhesion"/>
</dbReference>
<gene>
    <name evidence="2" type="ORF">FB474_1386</name>
</gene>
<keyword evidence="1" id="KW-0732">Signal</keyword>
<protein>
    <recommendedName>
        <fullName evidence="4">Ig-like domain-containing protein</fullName>
    </recommendedName>
</protein>
<organism evidence="2 3">
    <name type="scientific">Oryzihumus leptocrescens</name>
    <dbReference type="NCBI Taxonomy" id="297536"/>
    <lineage>
        <taxon>Bacteria</taxon>
        <taxon>Bacillati</taxon>
        <taxon>Actinomycetota</taxon>
        <taxon>Actinomycetes</taxon>
        <taxon>Micrococcales</taxon>
        <taxon>Intrasporangiaceae</taxon>
        <taxon>Oryzihumus</taxon>
    </lineage>
</organism>
<name>A0A542ZI38_9MICO</name>
<dbReference type="InterPro" id="IPR013783">
    <property type="entry name" value="Ig-like_fold"/>
</dbReference>
<proteinExistence type="predicted"/>
<evidence type="ECO:0008006" key="4">
    <source>
        <dbReference type="Google" id="ProtNLM"/>
    </source>
</evidence>
<keyword evidence="3" id="KW-1185">Reference proteome</keyword>
<feature type="chain" id="PRO_5022110730" description="Ig-like domain-containing protein" evidence="1">
    <location>
        <begin position="41"/>
        <end position="161"/>
    </location>
</feature>
<evidence type="ECO:0000313" key="2">
    <source>
        <dbReference type="EMBL" id="TQL60011.1"/>
    </source>
</evidence>
<comment type="caution">
    <text evidence="2">The sequence shown here is derived from an EMBL/GenBank/DDBJ whole genome shotgun (WGS) entry which is preliminary data.</text>
</comment>
<dbReference type="EMBL" id="VFOQ01000001">
    <property type="protein sequence ID" value="TQL60011.1"/>
    <property type="molecule type" value="Genomic_DNA"/>
</dbReference>
<feature type="signal peptide" evidence="1">
    <location>
        <begin position="1"/>
        <end position="40"/>
    </location>
</feature>
<dbReference type="GO" id="GO:0005975">
    <property type="term" value="P:carbohydrate metabolic process"/>
    <property type="evidence" value="ECO:0007669"/>
    <property type="project" value="UniProtKB-ARBA"/>
</dbReference>
<dbReference type="Proteomes" id="UP000319514">
    <property type="component" value="Unassembled WGS sequence"/>
</dbReference>
<dbReference type="SUPFAM" id="SSF49373">
    <property type="entry name" value="Invasin/intimin cell-adhesion fragments"/>
    <property type="match status" value="1"/>
</dbReference>